<accession>A0A6I6QZS0</accession>
<dbReference type="EMBL" id="CP047129">
    <property type="protein sequence ID" value="QHB62671.1"/>
    <property type="molecule type" value="Genomic_DNA"/>
</dbReference>
<dbReference type="Pfam" id="PF10979">
    <property type="entry name" value="DUF2786"/>
    <property type="match status" value="1"/>
</dbReference>
<dbReference type="Pfam" id="PF23771">
    <property type="entry name" value="DUF7168"/>
    <property type="match status" value="1"/>
</dbReference>
<reference evidence="3 4" key="1">
    <citation type="submission" date="2019-12" db="EMBL/GenBank/DDBJ databases">
        <title>Draft Genome Sequence of Bifidobacterium adolescentis ZJ2.</title>
        <authorList>
            <person name="Jin Z."/>
        </authorList>
    </citation>
    <scope>NUCLEOTIDE SEQUENCE [LARGE SCALE GENOMIC DNA]</scope>
    <source>
        <strain evidence="3 4">ZJ2</strain>
    </source>
</reference>
<feature type="domain" description="DUF7168" evidence="2">
    <location>
        <begin position="79"/>
        <end position="202"/>
    </location>
</feature>
<dbReference type="Proteomes" id="UP000464884">
    <property type="component" value="Chromosome"/>
</dbReference>
<protein>
    <submittedName>
        <fullName evidence="3">DUF2786 domain-containing protein</fullName>
    </submittedName>
</protein>
<dbReference type="AlphaFoldDB" id="A0A6I6QZS0"/>
<evidence type="ECO:0000259" key="2">
    <source>
        <dbReference type="Pfam" id="PF23771"/>
    </source>
</evidence>
<gene>
    <name evidence="3" type="ORF">F3K97_04910</name>
</gene>
<dbReference type="InterPro" id="IPR024498">
    <property type="entry name" value="DUF2786"/>
</dbReference>
<feature type="domain" description="DUF2786" evidence="1">
    <location>
        <begin position="16"/>
        <end position="55"/>
    </location>
</feature>
<name>A0A6I6QZS0_BIFAD</name>
<dbReference type="RefSeq" id="WP_159140582.1">
    <property type="nucleotide sequence ID" value="NZ_CP047129.1"/>
</dbReference>
<evidence type="ECO:0000259" key="1">
    <source>
        <dbReference type="Pfam" id="PF10979"/>
    </source>
</evidence>
<organism evidence="3 4">
    <name type="scientific">Bifidobacterium adolescentis</name>
    <dbReference type="NCBI Taxonomy" id="1680"/>
    <lineage>
        <taxon>Bacteria</taxon>
        <taxon>Bacillati</taxon>
        <taxon>Actinomycetota</taxon>
        <taxon>Actinomycetes</taxon>
        <taxon>Bifidobacteriales</taxon>
        <taxon>Bifidobacteriaceae</taxon>
        <taxon>Bifidobacterium</taxon>
    </lineage>
</organism>
<evidence type="ECO:0000313" key="4">
    <source>
        <dbReference type="Proteomes" id="UP000464884"/>
    </source>
</evidence>
<evidence type="ECO:0000313" key="3">
    <source>
        <dbReference type="EMBL" id="QHB62671.1"/>
    </source>
</evidence>
<dbReference type="InterPro" id="IPR055592">
    <property type="entry name" value="DUF7168"/>
</dbReference>
<proteinExistence type="predicted"/>
<sequence length="265" mass="30095">MGPANGKRSTIMDIDKIIDKVNDLMALASDPAASDNEASLAYERAQRLIDRYRLEDWRRDRTRRVMTERSVPLAARGWNTFQLELAGIVARANGCRVYGSYDYSAATGRRGRLNAHFVGEARDADTAVMLFQAIELDCLTRIRRTWSDRLDAMAEGDPDERRYVAYHMAKHRDRWACGFRQGWNDRLRERFASLRTENLAIPAGRDLVLTRERQLDEYFSKLDLRKERPRAIRYSLEAAGLGREAAGDVALGLDPLEASGRALGA</sequence>